<dbReference type="SUPFAM" id="SSF82171">
    <property type="entry name" value="DPP6 N-terminal domain-like"/>
    <property type="match status" value="1"/>
</dbReference>
<dbReference type="SUPFAM" id="SSF81383">
    <property type="entry name" value="F-box domain"/>
    <property type="match status" value="1"/>
</dbReference>
<dbReference type="Pfam" id="PF12937">
    <property type="entry name" value="F-box-like"/>
    <property type="match status" value="1"/>
</dbReference>
<keyword evidence="3" id="KW-1185">Reference proteome</keyword>
<dbReference type="Gene3D" id="1.20.1280.50">
    <property type="match status" value="1"/>
</dbReference>
<dbReference type="Proteomes" id="UP000030672">
    <property type="component" value="Unassembled WGS sequence"/>
</dbReference>
<dbReference type="RefSeq" id="XP_040878581.1">
    <property type="nucleotide sequence ID" value="XM_041022157.1"/>
</dbReference>
<dbReference type="InterPro" id="IPR036047">
    <property type="entry name" value="F-box-like_dom_sf"/>
</dbReference>
<name>A0A074VM02_AURM1</name>
<dbReference type="CDD" id="cd09917">
    <property type="entry name" value="F-box_SF"/>
    <property type="match status" value="1"/>
</dbReference>
<accession>A0A074VM02</accession>
<feature type="non-terminal residue" evidence="2">
    <location>
        <position position="1"/>
    </location>
</feature>
<feature type="domain" description="F-box" evidence="1">
    <location>
        <begin position="4"/>
        <end position="51"/>
    </location>
</feature>
<evidence type="ECO:0000313" key="2">
    <source>
        <dbReference type="EMBL" id="KEQ61558.1"/>
    </source>
</evidence>
<dbReference type="HOGENOM" id="CLU_028550_0_0_1"/>
<reference evidence="2 3" key="1">
    <citation type="journal article" date="2014" name="BMC Genomics">
        <title>Genome sequencing of four Aureobasidium pullulans varieties: biotechnological potential, stress tolerance, and description of new species.</title>
        <authorList>
            <person name="Gostin Ar C."/>
            <person name="Ohm R.A."/>
            <person name="Kogej T."/>
            <person name="Sonjak S."/>
            <person name="Turk M."/>
            <person name="Zajc J."/>
            <person name="Zalar P."/>
            <person name="Grube M."/>
            <person name="Sun H."/>
            <person name="Han J."/>
            <person name="Sharma A."/>
            <person name="Chiniquy J."/>
            <person name="Ngan C.Y."/>
            <person name="Lipzen A."/>
            <person name="Barry K."/>
            <person name="Grigoriev I.V."/>
            <person name="Gunde-Cimerman N."/>
        </authorList>
    </citation>
    <scope>NUCLEOTIDE SEQUENCE [LARGE SCALE GENOMIC DNA]</scope>
    <source>
        <strain evidence="2 3">CBS 110374</strain>
    </source>
</reference>
<evidence type="ECO:0000259" key="1">
    <source>
        <dbReference type="PROSITE" id="PS50181"/>
    </source>
</evidence>
<dbReference type="GeneID" id="63915530"/>
<evidence type="ECO:0000313" key="3">
    <source>
        <dbReference type="Proteomes" id="UP000030672"/>
    </source>
</evidence>
<dbReference type="InterPro" id="IPR015943">
    <property type="entry name" value="WD40/YVTN_repeat-like_dom_sf"/>
</dbReference>
<sequence length="471" mass="52109">RVDTTMALTLPLELQQQIFSYLDPWSFYACRNVCRYWKHASRDAVTLANQLGQLPIEPTTWVKKVDSKRRESVYDEAARALMLGMRVKASASPDDSLSRRLDKTKLALSKDGKRAVSLHDRTITHYDTTSAEPSIISTRPINDLRTAIGGGPWFKCSPTSMYELALSSDGRMLAVALERTIQIYDMNSAADSWPVASYITSATGHYIAALDFEHHDSLLRVQLSNKGVVVYLGSPRDGRPDLEHWQDKGGLKHAFLDASKLSLPPSEPFDGSPAVSQRLAGLQLLRPFANGWLVAAQKHATNVQSGSYCLAYVPFSQIHGHVLTAERSVTILENLPVHLSENIQHLWHDLPSAHINHPHFALSPNNSLLAMSENVASSTPTSPSLNRIFLYRLPSTEKLMDTLGPQHPLLQKLEAEQEFKYQIKRLPTSLGSISGKVLDFTFESVESGASSPLAVTAVTDTGAMTWTLLDN</sequence>
<organism evidence="2 3">
    <name type="scientific">Aureobasidium melanogenum (strain CBS 110374)</name>
    <name type="common">Aureobasidium pullulans var. melanogenum</name>
    <dbReference type="NCBI Taxonomy" id="1043003"/>
    <lineage>
        <taxon>Eukaryota</taxon>
        <taxon>Fungi</taxon>
        <taxon>Dikarya</taxon>
        <taxon>Ascomycota</taxon>
        <taxon>Pezizomycotina</taxon>
        <taxon>Dothideomycetes</taxon>
        <taxon>Dothideomycetidae</taxon>
        <taxon>Dothideales</taxon>
        <taxon>Saccotheciaceae</taxon>
        <taxon>Aureobasidium</taxon>
    </lineage>
</organism>
<dbReference type="PROSITE" id="PS50181">
    <property type="entry name" value="FBOX"/>
    <property type="match status" value="1"/>
</dbReference>
<dbReference type="AlphaFoldDB" id="A0A074VM02"/>
<proteinExistence type="predicted"/>
<dbReference type="Gene3D" id="2.130.10.10">
    <property type="entry name" value="YVTN repeat-like/Quinoprotein amine dehydrogenase"/>
    <property type="match status" value="1"/>
</dbReference>
<gene>
    <name evidence="2" type="ORF">M437DRAFT_51300</name>
</gene>
<dbReference type="InterPro" id="IPR001810">
    <property type="entry name" value="F-box_dom"/>
</dbReference>
<dbReference type="SMART" id="SM00256">
    <property type="entry name" value="FBOX"/>
    <property type="match status" value="1"/>
</dbReference>
<protein>
    <recommendedName>
        <fullName evidence="1">F-box domain-containing protein</fullName>
    </recommendedName>
</protein>
<dbReference type="EMBL" id="KL584837">
    <property type="protein sequence ID" value="KEQ61558.1"/>
    <property type="molecule type" value="Genomic_DNA"/>
</dbReference>